<sequence length="491" mass="52029">MDETRKLLVETRVKDLGALTSSNLVQLLDTSTVGQALQVLAENRILSAPVIAPGDDGVAEGVVWPAQLPNSDIMGFVCVNDILTSFLECYSREFGGVDYVNNRVNGHHANGRSVTANGHHAAAAAAAANAGCATPAAAAAAAAATSSSGGGGCMLARMRMLEAMGQRFAEQQLRHLSCKGIDGDFLHSRHAGEATLLELAMYGFLDPKRRGMHEGEQQSRVVHRVALFDSSGRITAIISQSDICRFLAARLHVLGPLGAATVAELGWGSKQVVSCTPETPALEAMRMMVEEGVSSLAVVAASGSGSGTGLAPEPASASAASPAAAPAMLGCRPAAGGGGGGGGGRLLGNFSASEMRTMTAEHFGALALPVGEFLALENETEYVAVNRERLLSEEGLLGSPAHDFVRERVRRVRPHSPGEEVGQRLVVATRDNTFAEVVGLLVRHRIHRVYIVDEREVPVGIVTCTDILRKQQQPQHRQQEREQQRMDWDIR</sequence>
<keyword evidence="2 3" id="KW-0129">CBS domain</keyword>
<feature type="compositionally biased region" description="Basic and acidic residues" evidence="4">
    <location>
        <begin position="477"/>
        <end position="491"/>
    </location>
</feature>
<dbReference type="AlphaFoldDB" id="D8UHB1"/>
<dbReference type="KEGG" id="vcn:VOLCADRAFT_107937"/>
<dbReference type="PROSITE" id="PS51371">
    <property type="entry name" value="CBS"/>
    <property type="match status" value="1"/>
</dbReference>
<dbReference type="RefSeq" id="XP_002958059.1">
    <property type="nucleotide sequence ID" value="XM_002958013.1"/>
</dbReference>
<evidence type="ECO:0000256" key="4">
    <source>
        <dbReference type="SAM" id="MobiDB-lite"/>
    </source>
</evidence>
<dbReference type="SMART" id="SM00116">
    <property type="entry name" value="CBS"/>
    <property type="match status" value="3"/>
</dbReference>
<dbReference type="OrthoDB" id="449052at2759"/>
<feature type="domain" description="CBS" evidence="5">
    <location>
        <begin position="421"/>
        <end position="480"/>
    </location>
</feature>
<name>D8UHB1_VOLCA</name>
<dbReference type="CDD" id="cd02205">
    <property type="entry name" value="CBS_pair_SF"/>
    <property type="match status" value="1"/>
</dbReference>
<dbReference type="InParanoid" id="D8UHB1"/>
<organism evidence="7">
    <name type="scientific">Volvox carteri f. nagariensis</name>
    <dbReference type="NCBI Taxonomy" id="3068"/>
    <lineage>
        <taxon>Eukaryota</taxon>
        <taxon>Viridiplantae</taxon>
        <taxon>Chlorophyta</taxon>
        <taxon>core chlorophytes</taxon>
        <taxon>Chlorophyceae</taxon>
        <taxon>CS clade</taxon>
        <taxon>Chlamydomonadales</taxon>
        <taxon>Volvocaceae</taxon>
        <taxon>Volvox</taxon>
    </lineage>
</organism>
<reference evidence="6 7" key="1">
    <citation type="journal article" date="2010" name="Science">
        <title>Genomic analysis of organismal complexity in the multicellular green alga Volvox carteri.</title>
        <authorList>
            <person name="Prochnik S.E."/>
            <person name="Umen J."/>
            <person name="Nedelcu A.M."/>
            <person name="Hallmann A."/>
            <person name="Miller S.M."/>
            <person name="Nishii I."/>
            <person name="Ferris P."/>
            <person name="Kuo A."/>
            <person name="Mitros T."/>
            <person name="Fritz-Laylin L.K."/>
            <person name="Hellsten U."/>
            <person name="Chapman J."/>
            <person name="Simakov O."/>
            <person name="Rensing S.A."/>
            <person name="Terry A."/>
            <person name="Pangilinan J."/>
            <person name="Kapitonov V."/>
            <person name="Jurka J."/>
            <person name="Salamov A."/>
            <person name="Shapiro H."/>
            <person name="Schmutz J."/>
            <person name="Grimwood J."/>
            <person name="Lindquist E."/>
            <person name="Lucas S."/>
            <person name="Grigoriev I.V."/>
            <person name="Schmitt R."/>
            <person name="Kirk D."/>
            <person name="Rokhsar D.S."/>
        </authorList>
    </citation>
    <scope>NUCLEOTIDE SEQUENCE [LARGE SCALE GENOMIC DNA]</scope>
    <source>
        <strain evidence="7">f. Nagariensis / Eve</strain>
    </source>
</reference>
<evidence type="ECO:0000256" key="3">
    <source>
        <dbReference type="PROSITE-ProRule" id="PRU00703"/>
    </source>
</evidence>
<evidence type="ECO:0000313" key="6">
    <source>
        <dbReference type="EMBL" id="EFJ40899.1"/>
    </source>
</evidence>
<dbReference type="Proteomes" id="UP000001058">
    <property type="component" value="Unassembled WGS sequence"/>
</dbReference>
<accession>D8UHB1</accession>
<dbReference type="GeneID" id="9623131"/>
<dbReference type="GO" id="GO:0005737">
    <property type="term" value="C:cytoplasm"/>
    <property type="evidence" value="ECO:0007669"/>
    <property type="project" value="TreeGrafter"/>
</dbReference>
<proteinExistence type="predicted"/>
<dbReference type="InterPro" id="IPR000644">
    <property type="entry name" value="CBS_dom"/>
</dbReference>
<dbReference type="EMBL" id="GL378405">
    <property type="protein sequence ID" value="EFJ40899.1"/>
    <property type="molecule type" value="Genomic_DNA"/>
</dbReference>
<dbReference type="InterPro" id="IPR046342">
    <property type="entry name" value="CBS_dom_sf"/>
</dbReference>
<dbReference type="SUPFAM" id="SSF54631">
    <property type="entry name" value="CBS-domain pair"/>
    <property type="match status" value="2"/>
</dbReference>
<evidence type="ECO:0000256" key="1">
    <source>
        <dbReference type="ARBA" id="ARBA00022737"/>
    </source>
</evidence>
<protein>
    <recommendedName>
        <fullName evidence="5">CBS domain-containing protein</fullName>
    </recommendedName>
</protein>
<evidence type="ECO:0000259" key="5">
    <source>
        <dbReference type="PROSITE" id="PS51371"/>
    </source>
</evidence>
<dbReference type="PANTHER" id="PTHR13780:SF128">
    <property type="entry name" value="CBS DOMAIN-CONTAINING PROTEIN"/>
    <property type="match status" value="1"/>
</dbReference>
<keyword evidence="7" id="KW-1185">Reference proteome</keyword>
<dbReference type="Gene3D" id="3.10.580.10">
    <property type="entry name" value="CBS-domain"/>
    <property type="match status" value="3"/>
</dbReference>
<keyword evidence="1" id="KW-0677">Repeat</keyword>
<dbReference type="GO" id="GO:0005634">
    <property type="term" value="C:nucleus"/>
    <property type="evidence" value="ECO:0007669"/>
    <property type="project" value="TreeGrafter"/>
</dbReference>
<evidence type="ECO:0000313" key="7">
    <source>
        <dbReference type="Proteomes" id="UP000001058"/>
    </source>
</evidence>
<dbReference type="InterPro" id="IPR050511">
    <property type="entry name" value="AMPK_gamma/SDS23_families"/>
</dbReference>
<dbReference type="Pfam" id="PF00571">
    <property type="entry name" value="CBS"/>
    <property type="match status" value="2"/>
</dbReference>
<evidence type="ECO:0000256" key="2">
    <source>
        <dbReference type="ARBA" id="ARBA00023122"/>
    </source>
</evidence>
<dbReference type="STRING" id="3068.D8UHB1"/>
<dbReference type="eggNOG" id="ENOG502SAPY">
    <property type="taxonomic scope" value="Eukaryota"/>
</dbReference>
<feature type="region of interest" description="Disordered" evidence="4">
    <location>
        <begin position="470"/>
        <end position="491"/>
    </location>
</feature>
<dbReference type="PANTHER" id="PTHR13780">
    <property type="entry name" value="AMP-ACTIVATED PROTEIN KINASE, GAMMA REGULATORY SUBUNIT"/>
    <property type="match status" value="1"/>
</dbReference>
<gene>
    <name evidence="6" type="ORF">VOLCADRAFT_107937</name>
</gene>